<name>A0ACC0ET58_9BASI</name>
<evidence type="ECO:0000313" key="2">
    <source>
        <dbReference type="Proteomes" id="UP001060170"/>
    </source>
</evidence>
<sequence length="77" mass="8439">MFANEPFGGHTNSDCPRSTSNRCHMVIEDVDVPSSQFSEVSEAELQAIIPEAAEWPCPTTASEDDTPRVPPGHFNNH</sequence>
<reference evidence="2" key="2">
    <citation type="journal article" date="2018" name="Mol. Plant Microbe Interact.">
        <title>Genome sequence resources for the wheat stripe rust pathogen (Puccinia striiformis f. sp. tritici) and the barley stripe rust pathogen (Puccinia striiformis f. sp. hordei).</title>
        <authorList>
            <person name="Xia C."/>
            <person name="Wang M."/>
            <person name="Yin C."/>
            <person name="Cornejo O.E."/>
            <person name="Hulbert S.H."/>
            <person name="Chen X."/>
        </authorList>
    </citation>
    <scope>NUCLEOTIDE SEQUENCE [LARGE SCALE GENOMIC DNA]</scope>
    <source>
        <strain evidence="2">93-210</strain>
    </source>
</reference>
<accession>A0ACC0ET58</accession>
<dbReference type="EMBL" id="CM045867">
    <property type="protein sequence ID" value="KAI7959398.1"/>
    <property type="molecule type" value="Genomic_DNA"/>
</dbReference>
<dbReference type="Proteomes" id="UP001060170">
    <property type="component" value="Chromosome 3"/>
</dbReference>
<comment type="caution">
    <text evidence="1">The sequence shown here is derived from an EMBL/GenBank/DDBJ whole genome shotgun (WGS) entry which is preliminary data.</text>
</comment>
<evidence type="ECO:0000313" key="1">
    <source>
        <dbReference type="EMBL" id="KAI7959398.1"/>
    </source>
</evidence>
<reference evidence="2" key="1">
    <citation type="journal article" date="2018" name="BMC Genomics">
        <title>Genomic insights into host adaptation between the wheat stripe rust pathogen (Puccinia striiformis f. sp. tritici) and the barley stripe rust pathogen (Puccinia striiformis f. sp. hordei).</title>
        <authorList>
            <person name="Xia C."/>
            <person name="Wang M."/>
            <person name="Yin C."/>
            <person name="Cornejo O.E."/>
            <person name="Hulbert S.H."/>
            <person name="Chen X."/>
        </authorList>
    </citation>
    <scope>NUCLEOTIDE SEQUENCE [LARGE SCALE GENOMIC DNA]</scope>
    <source>
        <strain evidence="2">93-210</strain>
    </source>
</reference>
<organism evidence="1 2">
    <name type="scientific">Puccinia striiformis f. sp. tritici</name>
    <dbReference type="NCBI Taxonomy" id="168172"/>
    <lineage>
        <taxon>Eukaryota</taxon>
        <taxon>Fungi</taxon>
        <taxon>Dikarya</taxon>
        <taxon>Basidiomycota</taxon>
        <taxon>Pucciniomycotina</taxon>
        <taxon>Pucciniomycetes</taxon>
        <taxon>Pucciniales</taxon>
        <taxon>Pucciniaceae</taxon>
        <taxon>Puccinia</taxon>
    </lineage>
</organism>
<protein>
    <submittedName>
        <fullName evidence="1">Uncharacterized protein</fullName>
    </submittedName>
</protein>
<proteinExistence type="predicted"/>
<reference evidence="1 2" key="3">
    <citation type="journal article" date="2022" name="Microbiol. Spectr.">
        <title>Folding features and dynamics of 3D genome architecture in plant fungal pathogens.</title>
        <authorList>
            <person name="Xia C."/>
        </authorList>
    </citation>
    <scope>NUCLEOTIDE SEQUENCE [LARGE SCALE GENOMIC DNA]</scope>
    <source>
        <strain evidence="1 2">93-210</strain>
    </source>
</reference>
<gene>
    <name evidence="1" type="ORF">MJO28_003189</name>
</gene>
<keyword evidence="2" id="KW-1185">Reference proteome</keyword>